<sequence length="189" mass="20882">MRRVIKVGGSLLLRPDLVPLVTHWIESQPTGENLIIVGGGELIDAIRHLDAIEPADASETHWRCVRLLDHTFEHLIARAPTWNVVSEGPLEPDKVFSQDTPTLIRVGVFYSPDAQAPMPHDWRTTTDAIAAFLAHRLGADEAVLLKACEIPASASIPELIQQRIVDEAITMAGYPMSQIRFEQLSPNPT</sequence>
<dbReference type="SUPFAM" id="SSF53633">
    <property type="entry name" value="Carbamate kinase-like"/>
    <property type="match status" value="1"/>
</dbReference>
<accession>A0A5C6B1C6</accession>
<keyword evidence="1" id="KW-0418">Kinase</keyword>
<protein>
    <submittedName>
        <fullName evidence="1">Amino acid kinase family protein</fullName>
    </submittedName>
</protein>
<keyword evidence="2" id="KW-1185">Reference proteome</keyword>
<evidence type="ECO:0000313" key="1">
    <source>
        <dbReference type="EMBL" id="TWU04224.1"/>
    </source>
</evidence>
<name>A0A5C6B1C6_9BACT</name>
<dbReference type="GO" id="GO:0016301">
    <property type="term" value="F:kinase activity"/>
    <property type="evidence" value="ECO:0007669"/>
    <property type="project" value="UniProtKB-KW"/>
</dbReference>
<reference evidence="1 2" key="1">
    <citation type="submission" date="2019-02" db="EMBL/GenBank/DDBJ databases">
        <title>Deep-cultivation of Planctomycetes and their phenomic and genomic characterization uncovers novel biology.</title>
        <authorList>
            <person name="Wiegand S."/>
            <person name="Jogler M."/>
            <person name="Boedeker C."/>
            <person name="Pinto D."/>
            <person name="Vollmers J."/>
            <person name="Rivas-Marin E."/>
            <person name="Kohn T."/>
            <person name="Peeters S.H."/>
            <person name="Heuer A."/>
            <person name="Rast P."/>
            <person name="Oberbeckmann S."/>
            <person name="Bunk B."/>
            <person name="Jeske O."/>
            <person name="Meyerdierks A."/>
            <person name="Storesund J.E."/>
            <person name="Kallscheuer N."/>
            <person name="Luecker S."/>
            <person name="Lage O.M."/>
            <person name="Pohl T."/>
            <person name="Merkel B.J."/>
            <person name="Hornburger P."/>
            <person name="Mueller R.-W."/>
            <person name="Bruemmer F."/>
            <person name="Labrenz M."/>
            <person name="Spormann A.M."/>
            <person name="Op Den Camp H."/>
            <person name="Overmann J."/>
            <person name="Amann R."/>
            <person name="Jetten M.S.M."/>
            <person name="Mascher T."/>
            <person name="Medema M.H."/>
            <person name="Devos D.P."/>
            <person name="Kaster A.-K."/>
            <person name="Ovreas L."/>
            <person name="Rohde M."/>
            <person name="Galperin M.Y."/>
            <person name="Jogler C."/>
        </authorList>
    </citation>
    <scope>NUCLEOTIDE SEQUENCE [LARGE SCALE GENOMIC DNA]</scope>
    <source>
        <strain evidence="1 2">Pla52n</strain>
    </source>
</reference>
<dbReference type="AlphaFoldDB" id="A0A5C6B1C6"/>
<dbReference type="Proteomes" id="UP000320176">
    <property type="component" value="Unassembled WGS sequence"/>
</dbReference>
<dbReference type="InterPro" id="IPR036393">
    <property type="entry name" value="AceGlu_kinase-like_sf"/>
</dbReference>
<evidence type="ECO:0000313" key="2">
    <source>
        <dbReference type="Proteomes" id="UP000320176"/>
    </source>
</evidence>
<keyword evidence="1" id="KW-0808">Transferase</keyword>
<proteinExistence type="predicted"/>
<dbReference type="RefSeq" id="WP_146519685.1">
    <property type="nucleotide sequence ID" value="NZ_CP151726.1"/>
</dbReference>
<dbReference type="OrthoDB" id="8526978at2"/>
<dbReference type="Gene3D" id="3.40.1160.10">
    <property type="entry name" value="Acetylglutamate kinase-like"/>
    <property type="match status" value="1"/>
</dbReference>
<organism evidence="1 2">
    <name type="scientific">Stieleria varia</name>
    <dbReference type="NCBI Taxonomy" id="2528005"/>
    <lineage>
        <taxon>Bacteria</taxon>
        <taxon>Pseudomonadati</taxon>
        <taxon>Planctomycetota</taxon>
        <taxon>Planctomycetia</taxon>
        <taxon>Pirellulales</taxon>
        <taxon>Pirellulaceae</taxon>
        <taxon>Stieleria</taxon>
    </lineage>
</organism>
<gene>
    <name evidence="1" type="ORF">Pla52n_22630</name>
</gene>
<dbReference type="EMBL" id="SJPN01000003">
    <property type="protein sequence ID" value="TWU04224.1"/>
    <property type="molecule type" value="Genomic_DNA"/>
</dbReference>
<comment type="caution">
    <text evidence="1">The sequence shown here is derived from an EMBL/GenBank/DDBJ whole genome shotgun (WGS) entry which is preliminary data.</text>
</comment>